<evidence type="ECO:0000256" key="8">
    <source>
        <dbReference type="SAM" id="Coils"/>
    </source>
</evidence>
<dbReference type="GO" id="GO:0003677">
    <property type="term" value="F:DNA binding"/>
    <property type="evidence" value="ECO:0007669"/>
    <property type="project" value="UniProtKB-KW"/>
</dbReference>
<organism evidence="11 12">
    <name type="scientific">Papiliotrema laurentii</name>
    <name type="common">Cryptococcus laurentii</name>
    <dbReference type="NCBI Taxonomy" id="5418"/>
    <lineage>
        <taxon>Eukaryota</taxon>
        <taxon>Fungi</taxon>
        <taxon>Dikarya</taxon>
        <taxon>Basidiomycota</taxon>
        <taxon>Agaricomycotina</taxon>
        <taxon>Tremellomycetes</taxon>
        <taxon>Tremellales</taxon>
        <taxon>Rhynchogastremaceae</taxon>
        <taxon>Papiliotrema</taxon>
    </lineage>
</organism>
<feature type="region of interest" description="Disordered" evidence="9">
    <location>
        <begin position="35"/>
        <end position="54"/>
    </location>
</feature>
<dbReference type="InterPro" id="IPR007219">
    <property type="entry name" value="XnlR_reg_dom"/>
</dbReference>
<keyword evidence="5" id="KW-0238">DNA-binding</keyword>
<evidence type="ECO:0000256" key="6">
    <source>
        <dbReference type="ARBA" id="ARBA00023163"/>
    </source>
</evidence>
<gene>
    <name evidence="11" type="ORF">DB88DRAFT_490784</name>
</gene>
<evidence type="ECO:0000256" key="5">
    <source>
        <dbReference type="ARBA" id="ARBA00023125"/>
    </source>
</evidence>
<dbReference type="SMART" id="SM00906">
    <property type="entry name" value="Fungal_trans"/>
    <property type="match status" value="1"/>
</dbReference>
<name>A0AAD9L5Z0_PAPLA</name>
<accession>A0AAD9L5Z0</accession>
<dbReference type="Pfam" id="PF04082">
    <property type="entry name" value="Fungal_trans"/>
    <property type="match status" value="1"/>
</dbReference>
<protein>
    <submittedName>
        <fullName evidence="11">Fungal-specific transcription factor domain-containing protein</fullName>
    </submittedName>
</protein>
<evidence type="ECO:0000259" key="10">
    <source>
        <dbReference type="PROSITE" id="PS50048"/>
    </source>
</evidence>
<dbReference type="EMBL" id="JAODAN010000005">
    <property type="protein sequence ID" value="KAK1924533.1"/>
    <property type="molecule type" value="Genomic_DNA"/>
</dbReference>
<keyword evidence="8" id="KW-0175">Coiled coil</keyword>
<evidence type="ECO:0000313" key="12">
    <source>
        <dbReference type="Proteomes" id="UP001182556"/>
    </source>
</evidence>
<dbReference type="SMART" id="SM00066">
    <property type="entry name" value="GAL4"/>
    <property type="match status" value="1"/>
</dbReference>
<keyword evidence="2" id="KW-0479">Metal-binding</keyword>
<keyword evidence="3" id="KW-0862">Zinc</keyword>
<dbReference type="Pfam" id="PF00172">
    <property type="entry name" value="Zn_clus"/>
    <property type="match status" value="1"/>
</dbReference>
<dbReference type="CDD" id="cd12148">
    <property type="entry name" value="fungal_TF_MHR"/>
    <property type="match status" value="1"/>
</dbReference>
<dbReference type="PANTHER" id="PTHR31313">
    <property type="entry name" value="TY1 ENHANCER ACTIVATOR"/>
    <property type="match status" value="1"/>
</dbReference>
<dbReference type="GO" id="GO:0000981">
    <property type="term" value="F:DNA-binding transcription factor activity, RNA polymerase II-specific"/>
    <property type="evidence" value="ECO:0007669"/>
    <property type="project" value="InterPro"/>
</dbReference>
<dbReference type="PANTHER" id="PTHR31313:SF86">
    <property type="entry name" value="ZN(2)-C6 FUNGAL-TYPE DOMAIN-CONTAINING PROTEIN"/>
    <property type="match status" value="1"/>
</dbReference>
<evidence type="ECO:0000256" key="9">
    <source>
        <dbReference type="SAM" id="MobiDB-lite"/>
    </source>
</evidence>
<keyword evidence="4" id="KW-0805">Transcription regulation</keyword>
<dbReference type="GO" id="GO:0008270">
    <property type="term" value="F:zinc ion binding"/>
    <property type="evidence" value="ECO:0007669"/>
    <property type="project" value="InterPro"/>
</dbReference>
<dbReference type="AlphaFoldDB" id="A0AAD9L5Z0"/>
<sequence>MTMSRVTVPRWQSCAIAGLGRILRMCLSLMSSAGAAMPSISPSRSRSASPQRRRKQACQYCSKRKMKCDLREPKCTNCEEQGKDCIPAERRLRARPTHGRIEELEREVERLQAELRRTQGIPSAPSISPTQLDMTRSVDASGPTSGAVSIAPMDPTLWHRGRVDHGPTSALFEDDGGHLETRYVIDGLGSEASEGELREKATAQCAAERHLEVMNLAAGKLDFDGVPADLAMHLLALHWNRQHFAFLISYRPLFMRDMACQGPYFSKLLLNAIFFSVSKFSDRPEVYDDPLDQKTAGSRFMRRVKELLGAALDQSSIPTIQAMLLLSSSLFAIGHQSAAWLYSGIAIRMIFDLGLNYDSSNQTSLLPEEIEIRRRVVWASYISDKIISLYQGRSVSFEQDRLHVPPRFLDRYEEQELWTPFAFPGIHRYPGAPARAISTFTALCRLSLIMERIITDIYADRGPLHRPAQHLRCLTESLDRWKQEMPAEIAFDPTSDGPVPPPHVLSLHSVYYTLVTLLHRPFVEGGMHAISPELVPISWARCESAAKGATDILTRYRQTFTLARAPYLISYTTYVAATIHARMVSQRGPGSESARLLAVCLEGLRENSATNPGVSKMYNTINRVMDRLGVRLEGSEIDSEAYQMVNDELDLTAIIRSFGAEHPLGSNDLIQDMSNGFDQSPLDNLYGFLGFTG</sequence>
<evidence type="ECO:0000256" key="7">
    <source>
        <dbReference type="ARBA" id="ARBA00023242"/>
    </source>
</evidence>
<feature type="coiled-coil region" evidence="8">
    <location>
        <begin position="94"/>
        <end position="121"/>
    </location>
</feature>
<reference evidence="11" key="1">
    <citation type="submission" date="2023-02" db="EMBL/GenBank/DDBJ databases">
        <title>Identification and recombinant expression of a fungal hydrolase from Papiliotrema laurentii that hydrolyzes apple cutin and clears colloidal polyester polyurethane.</title>
        <authorList>
            <consortium name="DOE Joint Genome Institute"/>
            <person name="Roman V.A."/>
            <person name="Bojanowski C."/>
            <person name="Crable B.R."/>
            <person name="Wagner D.N."/>
            <person name="Hung C.S."/>
            <person name="Nadeau L.J."/>
            <person name="Schratz L."/>
            <person name="Haridas S."/>
            <person name="Pangilinan J."/>
            <person name="Lipzen A."/>
            <person name="Na H."/>
            <person name="Yan M."/>
            <person name="Ng V."/>
            <person name="Grigoriev I.V."/>
            <person name="Spatafora J.W."/>
            <person name="Barlow D."/>
            <person name="Biffinger J."/>
            <person name="Kelley-Loughnane N."/>
            <person name="Varaljay V.A."/>
            <person name="Crookes-Goodson W.J."/>
        </authorList>
    </citation>
    <scope>NUCLEOTIDE SEQUENCE</scope>
    <source>
        <strain evidence="11">5307AH</strain>
    </source>
</reference>
<feature type="compositionally biased region" description="Low complexity" evidence="9">
    <location>
        <begin position="35"/>
        <end position="50"/>
    </location>
</feature>
<dbReference type="GO" id="GO:0005634">
    <property type="term" value="C:nucleus"/>
    <property type="evidence" value="ECO:0007669"/>
    <property type="project" value="UniProtKB-SubCell"/>
</dbReference>
<evidence type="ECO:0000256" key="3">
    <source>
        <dbReference type="ARBA" id="ARBA00022833"/>
    </source>
</evidence>
<dbReference type="PROSITE" id="PS50048">
    <property type="entry name" value="ZN2_CY6_FUNGAL_2"/>
    <property type="match status" value="1"/>
</dbReference>
<evidence type="ECO:0000256" key="1">
    <source>
        <dbReference type="ARBA" id="ARBA00004123"/>
    </source>
</evidence>
<dbReference type="GO" id="GO:0006351">
    <property type="term" value="P:DNA-templated transcription"/>
    <property type="evidence" value="ECO:0007669"/>
    <property type="project" value="InterPro"/>
</dbReference>
<evidence type="ECO:0000313" key="11">
    <source>
        <dbReference type="EMBL" id="KAK1924533.1"/>
    </source>
</evidence>
<keyword evidence="7" id="KW-0539">Nucleus</keyword>
<proteinExistence type="predicted"/>
<dbReference type="InterPro" id="IPR036864">
    <property type="entry name" value="Zn2-C6_fun-type_DNA-bd_sf"/>
</dbReference>
<dbReference type="SUPFAM" id="SSF57701">
    <property type="entry name" value="Zn2/Cys6 DNA-binding domain"/>
    <property type="match status" value="1"/>
</dbReference>
<feature type="compositionally biased region" description="Polar residues" evidence="9">
    <location>
        <begin position="125"/>
        <end position="134"/>
    </location>
</feature>
<dbReference type="CDD" id="cd00067">
    <property type="entry name" value="GAL4"/>
    <property type="match status" value="1"/>
</dbReference>
<comment type="caution">
    <text evidence="11">The sequence shown here is derived from an EMBL/GenBank/DDBJ whole genome shotgun (WGS) entry which is preliminary data.</text>
</comment>
<comment type="subcellular location">
    <subcellularLocation>
        <location evidence="1">Nucleus</location>
    </subcellularLocation>
</comment>
<dbReference type="PROSITE" id="PS00463">
    <property type="entry name" value="ZN2_CY6_FUNGAL_1"/>
    <property type="match status" value="1"/>
</dbReference>
<dbReference type="InterPro" id="IPR001138">
    <property type="entry name" value="Zn2Cys6_DnaBD"/>
</dbReference>
<dbReference type="Gene3D" id="4.10.240.10">
    <property type="entry name" value="Zn(2)-C6 fungal-type DNA-binding domain"/>
    <property type="match status" value="1"/>
</dbReference>
<keyword evidence="6" id="KW-0804">Transcription</keyword>
<evidence type="ECO:0000256" key="2">
    <source>
        <dbReference type="ARBA" id="ARBA00022723"/>
    </source>
</evidence>
<dbReference type="InterPro" id="IPR051615">
    <property type="entry name" value="Transcr_Regulatory_Elem"/>
</dbReference>
<keyword evidence="12" id="KW-1185">Reference proteome</keyword>
<feature type="region of interest" description="Disordered" evidence="9">
    <location>
        <begin position="121"/>
        <end position="152"/>
    </location>
</feature>
<evidence type="ECO:0000256" key="4">
    <source>
        <dbReference type="ARBA" id="ARBA00023015"/>
    </source>
</evidence>
<feature type="domain" description="Zn(2)-C6 fungal-type" evidence="10">
    <location>
        <begin position="57"/>
        <end position="85"/>
    </location>
</feature>
<dbReference type="Proteomes" id="UP001182556">
    <property type="component" value="Unassembled WGS sequence"/>
</dbReference>